<organism evidence="1">
    <name type="scientific">Solanum chacoense</name>
    <name type="common">Chaco potato</name>
    <dbReference type="NCBI Taxonomy" id="4108"/>
    <lineage>
        <taxon>Eukaryota</taxon>
        <taxon>Viridiplantae</taxon>
        <taxon>Streptophyta</taxon>
        <taxon>Embryophyta</taxon>
        <taxon>Tracheophyta</taxon>
        <taxon>Spermatophyta</taxon>
        <taxon>Magnoliopsida</taxon>
        <taxon>eudicotyledons</taxon>
        <taxon>Gunneridae</taxon>
        <taxon>Pentapetalae</taxon>
        <taxon>asterids</taxon>
        <taxon>lamiids</taxon>
        <taxon>Solanales</taxon>
        <taxon>Solanaceae</taxon>
        <taxon>Solanoideae</taxon>
        <taxon>Solaneae</taxon>
        <taxon>Solanum</taxon>
    </lineage>
</organism>
<dbReference type="EMBL" id="GEDG01016405">
    <property type="protein sequence ID" value="JAP22588.1"/>
    <property type="molecule type" value="Transcribed_RNA"/>
</dbReference>
<protein>
    <submittedName>
        <fullName evidence="1">Putative ovule protein</fullName>
    </submittedName>
</protein>
<proteinExistence type="predicted"/>
<accession>A0A0V0HQ65</accession>
<dbReference type="AlphaFoldDB" id="A0A0V0HQ65"/>
<evidence type="ECO:0000313" key="1">
    <source>
        <dbReference type="EMBL" id="JAP22588.1"/>
    </source>
</evidence>
<sequence>MSAHPSQHLHLYHSHLLHMGVFDWLTIYLIKHLSSYFVELTFKFWQYILITHNTRCMPQFH</sequence>
<name>A0A0V0HQ65_SOLCH</name>
<reference evidence="1" key="1">
    <citation type="submission" date="2015-12" db="EMBL/GenBank/DDBJ databases">
        <title>Gene expression during late stages of embryo sac development: a critical building block for successful pollen-pistil interactions.</title>
        <authorList>
            <person name="Liu Y."/>
            <person name="Joly V."/>
            <person name="Sabar M."/>
            <person name="Matton D.P."/>
        </authorList>
    </citation>
    <scope>NUCLEOTIDE SEQUENCE</scope>
</reference>